<gene>
    <name evidence="2" type="ORF">OJF2_50700</name>
</gene>
<organism evidence="2 3">
    <name type="scientific">Aquisphaera giovannonii</name>
    <dbReference type="NCBI Taxonomy" id="406548"/>
    <lineage>
        <taxon>Bacteria</taxon>
        <taxon>Pseudomonadati</taxon>
        <taxon>Planctomycetota</taxon>
        <taxon>Planctomycetia</taxon>
        <taxon>Isosphaerales</taxon>
        <taxon>Isosphaeraceae</taxon>
        <taxon>Aquisphaera</taxon>
    </lineage>
</organism>
<dbReference type="SUPFAM" id="SSF51445">
    <property type="entry name" value="(Trans)glycosidases"/>
    <property type="match status" value="1"/>
</dbReference>
<accession>A0A5B9W740</accession>
<dbReference type="Proteomes" id="UP000324233">
    <property type="component" value="Chromosome"/>
</dbReference>
<feature type="signal peptide" evidence="1">
    <location>
        <begin position="1"/>
        <end position="18"/>
    </location>
</feature>
<dbReference type="RefSeq" id="WP_148596168.1">
    <property type="nucleotide sequence ID" value="NZ_CP042997.1"/>
</dbReference>
<proteinExistence type="predicted"/>
<keyword evidence="3" id="KW-1185">Reference proteome</keyword>
<keyword evidence="1" id="KW-0732">Signal</keyword>
<dbReference type="InterPro" id="IPR013780">
    <property type="entry name" value="Glyco_hydro_b"/>
</dbReference>
<dbReference type="OrthoDB" id="7177295at2"/>
<reference evidence="2 3" key="1">
    <citation type="submission" date="2019-08" db="EMBL/GenBank/DDBJ databases">
        <title>Deep-cultivation of Planctomycetes and their phenomic and genomic characterization uncovers novel biology.</title>
        <authorList>
            <person name="Wiegand S."/>
            <person name="Jogler M."/>
            <person name="Boedeker C."/>
            <person name="Pinto D."/>
            <person name="Vollmers J."/>
            <person name="Rivas-Marin E."/>
            <person name="Kohn T."/>
            <person name="Peeters S.H."/>
            <person name="Heuer A."/>
            <person name="Rast P."/>
            <person name="Oberbeckmann S."/>
            <person name="Bunk B."/>
            <person name="Jeske O."/>
            <person name="Meyerdierks A."/>
            <person name="Storesund J.E."/>
            <person name="Kallscheuer N."/>
            <person name="Luecker S."/>
            <person name="Lage O.M."/>
            <person name="Pohl T."/>
            <person name="Merkel B.J."/>
            <person name="Hornburger P."/>
            <person name="Mueller R.-W."/>
            <person name="Bruemmer F."/>
            <person name="Labrenz M."/>
            <person name="Spormann A.M."/>
            <person name="Op den Camp H."/>
            <person name="Overmann J."/>
            <person name="Amann R."/>
            <person name="Jetten M.S.M."/>
            <person name="Mascher T."/>
            <person name="Medema M.H."/>
            <person name="Devos D.P."/>
            <person name="Kaster A.-K."/>
            <person name="Ovreas L."/>
            <person name="Rohde M."/>
            <person name="Galperin M.Y."/>
            <person name="Jogler C."/>
        </authorList>
    </citation>
    <scope>NUCLEOTIDE SEQUENCE [LARGE SCALE GENOMIC DNA]</scope>
    <source>
        <strain evidence="2 3">OJF2</strain>
    </source>
</reference>
<evidence type="ECO:0000313" key="2">
    <source>
        <dbReference type="EMBL" id="QEH36486.1"/>
    </source>
</evidence>
<name>A0A5B9W740_9BACT</name>
<dbReference type="InterPro" id="IPR017853">
    <property type="entry name" value="GH"/>
</dbReference>
<feature type="chain" id="PRO_5022990966" evidence="1">
    <location>
        <begin position="19"/>
        <end position="834"/>
    </location>
</feature>
<protein>
    <submittedName>
        <fullName evidence="2">Uncharacterized protein</fullName>
    </submittedName>
</protein>
<dbReference type="Gene3D" id="3.20.20.80">
    <property type="entry name" value="Glycosidases"/>
    <property type="match status" value="1"/>
</dbReference>
<sequence precursor="true">MRLLSFLLALLFTAQAVAFPHGGSSAYTSTIPSPTKVWDWKAGVPAGVTFTRPSPESCFDSNGKLQTVGNDTPCIDYSGPAPNFCGTLFQKARTNYVLWNRDLTNPVWTATGMTVAKDQVGIDGASNSASSLTATAPNATIFQTLAVSGTNQRVTYYVRRITGTGAAQITGNGGTSYTNMSLSGVYGRFLVTATGTNPTIGIRLATAGDKIAVDAVQDEVGTDATSPILTTSSPVLRSAESASASTSGWFNSSAGTLEAEVMRSSTASDEVDFAASIDDGGALNNISVTTSTNLPGGRITKNGTAYNSAGMLPSYAANILAKVAVSYNSSGVSSAYSDSNQDLVSTQFNSIPATDISNAVVPTGMTTIRFGNSQDGTRSLNGCLQRVKYHTGNLTTSQKPATTYPDTAGTSVGTVTANLASTGVTIPIDYMGWSLETADLVNTSFYSGSNTSLQNLVSTWLGPNCYIRVGGNSQDTNPAPAITQTVIDNFRDFQNAACPGGGISWGLDGGVNDSSLAVTHAGYVLNDFPASKVDFAASNEPNIEMPGNISGWAAIFNSYYTALKAAYPSIKIEAAESDNLTLDTYIKATTAGISNLSMASFHSYLQGPSPKPKVSEILAQVGSVNWALNSSYGSKLALTETNMIYTGGAQGLSDRADAPIWILQNAIAQAPLGYKHLLQHNVLLAGDSTSYSHIGYYNFATQANCGGGWCPTPILYGMEEISKISGQQIVSNSISGLNANVQALCVKKPSGNARCIIINADQSNNALVYPDQSNPWTTANTYLTAGNGCTDNSVTMNGVAIGAGGSWAGSPVAISKGMPVSLSPCSFVSVDFQP</sequence>
<dbReference type="EMBL" id="CP042997">
    <property type="protein sequence ID" value="QEH36486.1"/>
    <property type="molecule type" value="Genomic_DNA"/>
</dbReference>
<dbReference type="KEGG" id="agv:OJF2_50700"/>
<evidence type="ECO:0000313" key="3">
    <source>
        <dbReference type="Proteomes" id="UP000324233"/>
    </source>
</evidence>
<evidence type="ECO:0000256" key="1">
    <source>
        <dbReference type="SAM" id="SignalP"/>
    </source>
</evidence>
<dbReference type="Gene3D" id="2.60.40.1180">
    <property type="entry name" value="Golgi alpha-mannosidase II"/>
    <property type="match status" value="1"/>
</dbReference>
<dbReference type="AlphaFoldDB" id="A0A5B9W740"/>